<dbReference type="GO" id="GO:0019878">
    <property type="term" value="P:lysine biosynthetic process via aminoadipic acid"/>
    <property type="evidence" value="ECO:0007669"/>
    <property type="project" value="TreeGrafter"/>
</dbReference>
<keyword evidence="6" id="KW-1185">Reference proteome</keyword>
<accession>A0A1C5J5N3</accession>
<comment type="similarity">
    <text evidence="1">Belongs to the P-Pant transferase superfamily. Gsp/Sfp/HetI/AcpT family.</text>
</comment>
<dbReference type="EMBL" id="LT607751">
    <property type="protein sequence ID" value="SCG65867.1"/>
    <property type="molecule type" value="Genomic_DNA"/>
</dbReference>
<feature type="domain" description="4'-phosphopantetheinyl transferase" evidence="4">
    <location>
        <begin position="108"/>
        <end position="171"/>
    </location>
</feature>
<feature type="region of interest" description="Disordered" evidence="3">
    <location>
        <begin position="231"/>
        <end position="276"/>
    </location>
</feature>
<dbReference type="Proteomes" id="UP000198210">
    <property type="component" value="Chromosome I"/>
</dbReference>
<dbReference type="PANTHER" id="PTHR12215:SF10">
    <property type="entry name" value="L-AMINOADIPATE-SEMIALDEHYDE DEHYDROGENASE-PHOSPHOPANTETHEINYL TRANSFERASE"/>
    <property type="match status" value="1"/>
</dbReference>
<sequence length="276" mass="29149">MRDTVRLWILPAVLDPDELDRCRAVLDPAERARATALGHPSSRHRFTVAHGALRLLVGALVDAPPEDLAWTEGRYGKPTTTGPAAGLHTSLSYSGDLVAIAVSVGRTVGVDLQHPTPGRDPADLAARFFHPSEVRHVAAGGDLSTRQARFTRLWTRKEAVVKAAGVRLRPYLALPVHRGDVVAVGPAGPHRLTDVATSGAFRVAVALVGTAPYTVRCGTGRRLTDAVAVVASTSSRDHEGRPAVPGRSAHRHRTARRAGDGGAATGDEDSSIDRGP</sequence>
<dbReference type="Gene3D" id="3.90.470.20">
    <property type="entry name" value="4'-phosphopantetheinyl transferase domain"/>
    <property type="match status" value="1"/>
</dbReference>
<protein>
    <submittedName>
        <fullName evidence="5">4'-phosphopantetheinyl transferase</fullName>
    </submittedName>
</protein>
<dbReference type="InterPro" id="IPR050559">
    <property type="entry name" value="P-Pant_transferase_sf"/>
</dbReference>
<organism evidence="5 6">
    <name type="scientific">Micromonospora siamensis</name>
    <dbReference type="NCBI Taxonomy" id="299152"/>
    <lineage>
        <taxon>Bacteria</taxon>
        <taxon>Bacillati</taxon>
        <taxon>Actinomycetota</taxon>
        <taxon>Actinomycetes</taxon>
        <taxon>Micromonosporales</taxon>
        <taxon>Micromonosporaceae</taxon>
        <taxon>Micromonospora</taxon>
    </lineage>
</organism>
<evidence type="ECO:0000313" key="6">
    <source>
        <dbReference type="Proteomes" id="UP000198210"/>
    </source>
</evidence>
<evidence type="ECO:0000256" key="2">
    <source>
        <dbReference type="ARBA" id="ARBA00022679"/>
    </source>
</evidence>
<dbReference type="GO" id="GO:0000287">
    <property type="term" value="F:magnesium ion binding"/>
    <property type="evidence" value="ECO:0007669"/>
    <property type="project" value="InterPro"/>
</dbReference>
<dbReference type="SUPFAM" id="SSF56214">
    <property type="entry name" value="4'-phosphopantetheinyl transferase"/>
    <property type="match status" value="2"/>
</dbReference>
<evidence type="ECO:0000256" key="1">
    <source>
        <dbReference type="ARBA" id="ARBA00010990"/>
    </source>
</evidence>
<dbReference type="Pfam" id="PF01648">
    <property type="entry name" value="ACPS"/>
    <property type="match status" value="1"/>
</dbReference>
<evidence type="ECO:0000313" key="5">
    <source>
        <dbReference type="EMBL" id="SCG65867.1"/>
    </source>
</evidence>
<gene>
    <name evidence="5" type="ORF">GA0074704_4149</name>
</gene>
<name>A0A1C5J5N3_9ACTN</name>
<evidence type="ECO:0000256" key="3">
    <source>
        <dbReference type="SAM" id="MobiDB-lite"/>
    </source>
</evidence>
<reference evidence="5 6" key="1">
    <citation type="submission" date="2016-06" db="EMBL/GenBank/DDBJ databases">
        <authorList>
            <person name="Kjaerup R.B."/>
            <person name="Dalgaard T.S."/>
            <person name="Juul-Madsen H.R."/>
        </authorList>
    </citation>
    <scope>NUCLEOTIDE SEQUENCE [LARGE SCALE GENOMIC DNA]</scope>
    <source>
        <strain evidence="5 6">DSM 45097</strain>
    </source>
</reference>
<dbReference type="RefSeq" id="WP_088972030.1">
    <property type="nucleotide sequence ID" value="NZ_JBHLYF010000005.1"/>
</dbReference>
<dbReference type="GO" id="GO:0008897">
    <property type="term" value="F:holo-[acyl-carrier-protein] synthase activity"/>
    <property type="evidence" value="ECO:0007669"/>
    <property type="project" value="InterPro"/>
</dbReference>
<evidence type="ECO:0000259" key="4">
    <source>
        <dbReference type="Pfam" id="PF01648"/>
    </source>
</evidence>
<dbReference type="InterPro" id="IPR008278">
    <property type="entry name" value="4-PPantetheinyl_Trfase_dom"/>
</dbReference>
<keyword evidence="2 5" id="KW-0808">Transferase</keyword>
<dbReference type="PANTHER" id="PTHR12215">
    <property type="entry name" value="PHOSPHOPANTETHEINE TRANSFERASE"/>
    <property type="match status" value="1"/>
</dbReference>
<dbReference type="GO" id="GO:0005829">
    <property type="term" value="C:cytosol"/>
    <property type="evidence" value="ECO:0007669"/>
    <property type="project" value="TreeGrafter"/>
</dbReference>
<dbReference type="AlphaFoldDB" id="A0A1C5J5N3"/>
<dbReference type="InterPro" id="IPR037143">
    <property type="entry name" value="4-PPantetheinyl_Trfase_dom_sf"/>
</dbReference>
<proteinExistence type="inferred from homology"/>